<keyword evidence="2" id="KW-0560">Oxidoreductase</keyword>
<dbReference type="InterPro" id="IPR036291">
    <property type="entry name" value="NAD(P)-bd_dom_sf"/>
</dbReference>
<reference evidence="4" key="1">
    <citation type="submission" date="2021-02" db="EMBL/GenBank/DDBJ databases">
        <title>Genome sequence Cadophora malorum strain M34.</title>
        <authorList>
            <person name="Stefanovic E."/>
            <person name="Vu D."/>
            <person name="Scully C."/>
            <person name="Dijksterhuis J."/>
            <person name="Roader J."/>
            <person name="Houbraken J."/>
        </authorList>
    </citation>
    <scope>NUCLEOTIDE SEQUENCE</scope>
    <source>
        <strain evidence="4">M34</strain>
    </source>
</reference>
<sequence length="339" mass="36699">MANQAACLDGVRHTFRVGPAQMPNIDAKEVIIENHSIAINLIDWKVRDLGWLIQTWQMILGCDAAGVVVEVGSDVHHLKQGDRVLGHAVSLVSQRPKNGAFQHYVAIEATKVTKVPDSLSFNEACVIPLAFDTAATGLFSDRHQGYLGLEWPTLHAKTSDKKVIVYGGSSSVGALGIQLAAATGVYVIAIASAWNFDLCHSCGAYEVFDYNDPSVVDHVVRAVETAKPTDFVGILDAISQEESYRIVVPILERLGRGNLATVLAGPSNIPKTSKTNYIEGVNDLVDPLWMDFMSPALEQGVLKCLPEPFVIGRGLERVEEGCLANKKGVSAKKLDIELK</sequence>
<evidence type="ECO:0000256" key="1">
    <source>
        <dbReference type="ARBA" id="ARBA00008072"/>
    </source>
</evidence>
<name>A0A8H7TCY3_9HELO</name>
<dbReference type="GO" id="GO:0016651">
    <property type="term" value="F:oxidoreductase activity, acting on NAD(P)H"/>
    <property type="evidence" value="ECO:0007669"/>
    <property type="project" value="InterPro"/>
</dbReference>
<accession>A0A8H7TCY3</accession>
<evidence type="ECO:0000259" key="3">
    <source>
        <dbReference type="SMART" id="SM00829"/>
    </source>
</evidence>
<evidence type="ECO:0000256" key="2">
    <source>
        <dbReference type="ARBA" id="ARBA00023002"/>
    </source>
</evidence>
<dbReference type="InterPro" id="IPR013154">
    <property type="entry name" value="ADH-like_N"/>
</dbReference>
<dbReference type="CDD" id="cd08249">
    <property type="entry name" value="enoyl_reductase_like"/>
    <property type="match status" value="1"/>
</dbReference>
<dbReference type="InterPro" id="IPR047122">
    <property type="entry name" value="Trans-enoyl_RdTase-like"/>
</dbReference>
<dbReference type="EMBL" id="JAFJYH010000183">
    <property type="protein sequence ID" value="KAG4416541.1"/>
    <property type="molecule type" value="Genomic_DNA"/>
</dbReference>
<evidence type="ECO:0000313" key="5">
    <source>
        <dbReference type="Proteomes" id="UP000664132"/>
    </source>
</evidence>
<dbReference type="Gene3D" id="3.40.50.720">
    <property type="entry name" value="NAD(P)-binding Rossmann-like Domain"/>
    <property type="match status" value="1"/>
</dbReference>
<dbReference type="Pfam" id="PF08240">
    <property type="entry name" value="ADH_N"/>
    <property type="match status" value="1"/>
</dbReference>
<keyword evidence="5" id="KW-1185">Reference proteome</keyword>
<organism evidence="4 5">
    <name type="scientific">Cadophora malorum</name>
    <dbReference type="NCBI Taxonomy" id="108018"/>
    <lineage>
        <taxon>Eukaryota</taxon>
        <taxon>Fungi</taxon>
        <taxon>Dikarya</taxon>
        <taxon>Ascomycota</taxon>
        <taxon>Pezizomycotina</taxon>
        <taxon>Leotiomycetes</taxon>
        <taxon>Helotiales</taxon>
        <taxon>Ploettnerulaceae</taxon>
        <taxon>Cadophora</taxon>
    </lineage>
</organism>
<dbReference type="Gene3D" id="3.90.180.10">
    <property type="entry name" value="Medium-chain alcohol dehydrogenases, catalytic domain"/>
    <property type="match status" value="1"/>
</dbReference>
<dbReference type="InterPro" id="IPR011032">
    <property type="entry name" value="GroES-like_sf"/>
</dbReference>
<comment type="similarity">
    <text evidence="1">Belongs to the zinc-containing alcohol dehydrogenase family.</text>
</comment>
<dbReference type="PANTHER" id="PTHR45348">
    <property type="entry name" value="HYPOTHETICAL OXIDOREDUCTASE (EUROFUNG)"/>
    <property type="match status" value="1"/>
</dbReference>
<comment type="caution">
    <text evidence="4">The sequence shown here is derived from an EMBL/GenBank/DDBJ whole genome shotgun (WGS) entry which is preliminary data.</text>
</comment>
<dbReference type="SUPFAM" id="SSF50129">
    <property type="entry name" value="GroES-like"/>
    <property type="match status" value="1"/>
</dbReference>
<dbReference type="SUPFAM" id="SSF51735">
    <property type="entry name" value="NAD(P)-binding Rossmann-fold domains"/>
    <property type="match status" value="1"/>
</dbReference>
<gene>
    <name evidence="4" type="ORF">IFR04_010335</name>
</gene>
<dbReference type="Proteomes" id="UP000664132">
    <property type="component" value="Unassembled WGS sequence"/>
</dbReference>
<dbReference type="AlphaFoldDB" id="A0A8H7TCY3"/>
<proteinExistence type="inferred from homology"/>
<protein>
    <recommendedName>
        <fullName evidence="3">Enoyl reductase (ER) domain-containing protein</fullName>
    </recommendedName>
</protein>
<dbReference type="OrthoDB" id="48317at2759"/>
<dbReference type="PANTHER" id="PTHR45348:SF2">
    <property type="entry name" value="ZINC-TYPE ALCOHOL DEHYDROGENASE-LIKE PROTEIN C2E1P3.01"/>
    <property type="match status" value="1"/>
</dbReference>
<evidence type="ECO:0000313" key="4">
    <source>
        <dbReference type="EMBL" id="KAG4416541.1"/>
    </source>
</evidence>
<dbReference type="SMART" id="SM00829">
    <property type="entry name" value="PKS_ER"/>
    <property type="match status" value="1"/>
</dbReference>
<feature type="domain" description="Enoyl reductase (ER)" evidence="3">
    <location>
        <begin position="10"/>
        <end position="263"/>
    </location>
</feature>
<dbReference type="InterPro" id="IPR020843">
    <property type="entry name" value="ER"/>
</dbReference>